<comment type="caution">
    <text evidence="6">The sequence shown here is derived from an EMBL/GenBank/DDBJ whole genome shotgun (WGS) entry which is preliminary data.</text>
</comment>
<dbReference type="NCBIfam" id="TIGR00567">
    <property type="entry name" value="3mg"/>
    <property type="match status" value="1"/>
</dbReference>
<comment type="similarity">
    <text evidence="1 5">Belongs to the DNA glycosylase MPG family.</text>
</comment>
<evidence type="ECO:0000313" key="7">
    <source>
        <dbReference type="Proteomes" id="UP000741863"/>
    </source>
</evidence>
<dbReference type="SUPFAM" id="SSF50486">
    <property type="entry name" value="FMT C-terminal domain-like"/>
    <property type="match status" value="1"/>
</dbReference>
<proteinExistence type="inferred from homology"/>
<keyword evidence="2 5" id="KW-0227">DNA damage</keyword>
<dbReference type="PANTHER" id="PTHR10429">
    <property type="entry name" value="DNA-3-METHYLADENINE GLYCOSYLASE"/>
    <property type="match status" value="1"/>
</dbReference>
<sequence>MLPRTFYERPTLDVAPELIGKVLTIIHDDGTHLKGRIVEVEAYIGPDDRASHTYGGKQTVRNQSMFKQGGTAYVYIIYGLHHCMNVVTRGIGKPEGVLLRAVEPLEGIETMSMRRYGKPIEDLTRRERLNLTNGPGKFGQAFGISRDGMDGHDFCSSTLFLEDGERGTVLRSKRIGIPNSGEAKDYLWRFYEADNPYVSKHPKETE</sequence>
<dbReference type="Gene3D" id="3.10.300.10">
    <property type="entry name" value="Methylpurine-DNA glycosylase (MPG)"/>
    <property type="match status" value="1"/>
</dbReference>
<keyword evidence="3 5" id="KW-0378">Hydrolase</keyword>
<evidence type="ECO:0000256" key="2">
    <source>
        <dbReference type="ARBA" id="ARBA00022763"/>
    </source>
</evidence>
<dbReference type="RefSeq" id="WP_204697080.1">
    <property type="nucleotide sequence ID" value="NZ_JAFBEC010000004.1"/>
</dbReference>
<dbReference type="PANTHER" id="PTHR10429:SF0">
    <property type="entry name" value="DNA-3-METHYLADENINE GLYCOSYLASE"/>
    <property type="match status" value="1"/>
</dbReference>
<dbReference type="EMBL" id="JAFBEC010000004">
    <property type="protein sequence ID" value="MBM7632728.1"/>
    <property type="molecule type" value="Genomic_DNA"/>
</dbReference>
<dbReference type="Pfam" id="PF02245">
    <property type="entry name" value="Pur_DNA_glyco"/>
    <property type="match status" value="1"/>
</dbReference>
<keyword evidence="6" id="KW-0326">Glycosidase</keyword>
<dbReference type="InterPro" id="IPR036995">
    <property type="entry name" value="MPG_sf"/>
</dbReference>
<keyword evidence="4 5" id="KW-0234">DNA repair</keyword>
<keyword evidence="7" id="KW-1185">Reference proteome</keyword>
<dbReference type="InterPro" id="IPR003180">
    <property type="entry name" value="MPG"/>
</dbReference>
<dbReference type="Proteomes" id="UP000741863">
    <property type="component" value="Unassembled WGS sequence"/>
</dbReference>
<organism evidence="6 7">
    <name type="scientific">Geomicrobium sediminis</name>
    <dbReference type="NCBI Taxonomy" id="1347788"/>
    <lineage>
        <taxon>Bacteria</taxon>
        <taxon>Bacillati</taxon>
        <taxon>Bacillota</taxon>
        <taxon>Bacilli</taxon>
        <taxon>Bacillales</taxon>
        <taxon>Geomicrobium</taxon>
    </lineage>
</organism>
<protein>
    <recommendedName>
        <fullName evidence="5">Putative 3-methyladenine DNA glycosylase</fullName>
        <ecNumber evidence="5">3.2.2.-</ecNumber>
    </recommendedName>
</protein>
<dbReference type="EC" id="3.2.2.-" evidence="5"/>
<gene>
    <name evidence="6" type="ORF">JOD17_001822</name>
</gene>
<dbReference type="HAMAP" id="MF_00527">
    <property type="entry name" value="3MGH"/>
    <property type="match status" value="1"/>
</dbReference>
<evidence type="ECO:0000256" key="3">
    <source>
        <dbReference type="ARBA" id="ARBA00022801"/>
    </source>
</evidence>
<dbReference type="InterPro" id="IPR011034">
    <property type="entry name" value="Formyl_transferase-like_C_sf"/>
</dbReference>
<evidence type="ECO:0000256" key="4">
    <source>
        <dbReference type="ARBA" id="ARBA00023204"/>
    </source>
</evidence>
<reference evidence="6 7" key="1">
    <citation type="submission" date="2021-01" db="EMBL/GenBank/DDBJ databases">
        <title>Genomic Encyclopedia of Type Strains, Phase IV (KMG-IV): sequencing the most valuable type-strain genomes for metagenomic binning, comparative biology and taxonomic classification.</title>
        <authorList>
            <person name="Goeker M."/>
        </authorList>
    </citation>
    <scope>NUCLEOTIDE SEQUENCE [LARGE SCALE GENOMIC DNA]</scope>
    <source>
        <strain evidence="6 7">DSM 25540</strain>
    </source>
</reference>
<dbReference type="CDD" id="cd00540">
    <property type="entry name" value="AAG"/>
    <property type="match status" value="1"/>
</dbReference>
<evidence type="ECO:0000256" key="5">
    <source>
        <dbReference type="HAMAP-Rule" id="MF_00527"/>
    </source>
</evidence>
<evidence type="ECO:0000256" key="1">
    <source>
        <dbReference type="ARBA" id="ARBA00009232"/>
    </source>
</evidence>
<accession>A0ABS2PD56</accession>
<evidence type="ECO:0000313" key="6">
    <source>
        <dbReference type="EMBL" id="MBM7632728.1"/>
    </source>
</evidence>
<dbReference type="GO" id="GO:0003905">
    <property type="term" value="F:alkylbase DNA N-glycosylase activity"/>
    <property type="evidence" value="ECO:0007669"/>
    <property type="project" value="UniProtKB-EC"/>
</dbReference>
<name>A0ABS2PD56_9BACL</name>